<dbReference type="OrthoDB" id="72053at2759"/>
<keyword evidence="2" id="KW-0732">Signal</keyword>
<name>A0A812P3N1_9DINO</name>
<feature type="domain" description="Thioredoxin" evidence="3">
    <location>
        <begin position="1"/>
        <end position="68"/>
    </location>
</feature>
<dbReference type="InterPro" id="IPR013766">
    <property type="entry name" value="Thioredoxin_domain"/>
</dbReference>
<dbReference type="InterPro" id="IPR051063">
    <property type="entry name" value="PDI"/>
</dbReference>
<sequence>MKPAWDKLMEDFENKDVLVADVDCTSNDGKALCEKVGVRGFPTLKYGDPDDLQAYQGAREFDALNTFAKGLERKPIHQ</sequence>
<dbReference type="Proteomes" id="UP000604046">
    <property type="component" value="Unassembled WGS sequence"/>
</dbReference>
<keyword evidence="5" id="KW-1185">Reference proteome</keyword>
<comment type="caution">
    <text evidence="4">The sequence shown here is derived from an EMBL/GenBank/DDBJ whole genome shotgun (WGS) entry which is preliminary data.</text>
</comment>
<evidence type="ECO:0000256" key="2">
    <source>
        <dbReference type="ARBA" id="ARBA00022729"/>
    </source>
</evidence>
<comment type="similarity">
    <text evidence="1">Belongs to the protein disulfide isomerase family.</text>
</comment>
<evidence type="ECO:0000256" key="1">
    <source>
        <dbReference type="ARBA" id="ARBA00006347"/>
    </source>
</evidence>
<dbReference type="AlphaFoldDB" id="A0A812P3N1"/>
<dbReference type="GO" id="GO:0006457">
    <property type="term" value="P:protein folding"/>
    <property type="evidence" value="ECO:0007669"/>
    <property type="project" value="TreeGrafter"/>
</dbReference>
<dbReference type="GO" id="GO:0003756">
    <property type="term" value="F:protein disulfide isomerase activity"/>
    <property type="evidence" value="ECO:0007669"/>
    <property type="project" value="TreeGrafter"/>
</dbReference>
<dbReference type="PANTHER" id="PTHR45672">
    <property type="entry name" value="PROTEIN DISULFIDE-ISOMERASE C17H9.14C-RELATED"/>
    <property type="match status" value="1"/>
</dbReference>
<evidence type="ECO:0000313" key="4">
    <source>
        <dbReference type="EMBL" id="CAE7334746.1"/>
    </source>
</evidence>
<evidence type="ECO:0000313" key="5">
    <source>
        <dbReference type="Proteomes" id="UP000604046"/>
    </source>
</evidence>
<dbReference type="Gene3D" id="3.40.30.10">
    <property type="entry name" value="Glutaredoxin"/>
    <property type="match status" value="1"/>
</dbReference>
<gene>
    <name evidence="4" type="primary">SEP2</name>
    <name evidence="4" type="ORF">SNAT2548_LOCUS17511</name>
</gene>
<dbReference type="InterPro" id="IPR036249">
    <property type="entry name" value="Thioredoxin-like_sf"/>
</dbReference>
<proteinExistence type="inferred from homology"/>
<dbReference type="PANTHER" id="PTHR45672:SF3">
    <property type="entry name" value="THIOREDOXIN DOMAIN-CONTAINING PROTEIN 5"/>
    <property type="match status" value="1"/>
</dbReference>
<dbReference type="SUPFAM" id="SSF52833">
    <property type="entry name" value="Thioredoxin-like"/>
    <property type="match status" value="1"/>
</dbReference>
<protein>
    <submittedName>
        <fullName evidence="4">SEP2 protein</fullName>
    </submittedName>
</protein>
<dbReference type="GO" id="GO:0005783">
    <property type="term" value="C:endoplasmic reticulum"/>
    <property type="evidence" value="ECO:0007669"/>
    <property type="project" value="TreeGrafter"/>
</dbReference>
<organism evidence="4 5">
    <name type="scientific">Symbiodinium natans</name>
    <dbReference type="NCBI Taxonomy" id="878477"/>
    <lineage>
        <taxon>Eukaryota</taxon>
        <taxon>Sar</taxon>
        <taxon>Alveolata</taxon>
        <taxon>Dinophyceae</taxon>
        <taxon>Suessiales</taxon>
        <taxon>Symbiodiniaceae</taxon>
        <taxon>Symbiodinium</taxon>
    </lineage>
</organism>
<dbReference type="EMBL" id="CAJNDS010002113">
    <property type="protein sequence ID" value="CAE7334746.1"/>
    <property type="molecule type" value="Genomic_DNA"/>
</dbReference>
<evidence type="ECO:0000259" key="3">
    <source>
        <dbReference type="Pfam" id="PF00085"/>
    </source>
</evidence>
<accession>A0A812P3N1</accession>
<reference evidence="4" key="1">
    <citation type="submission" date="2021-02" db="EMBL/GenBank/DDBJ databases">
        <authorList>
            <person name="Dougan E. K."/>
            <person name="Rhodes N."/>
            <person name="Thang M."/>
            <person name="Chan C."/>
        </authorList>
    </citation>
    <scope>NUCLEOTIDE SEQUENCE</scope>
</reference>
<dbReference type="Pfam" id="PF00085">
    <property type="entry name" value="Thioredoxin"/>
    <property type="match status" value="1"/>
</dbReference>